<dbReference type="Pfam" id="PF10294">
    <property type="entry name" value="Methyltransf_16"/>
    <property type="match status" value="1"/>
</dbReference>
<dbReference type="Gene3D" id="3.40.50.150">
    <property type="entry name" value="Vaccinia Virus protein VP39"/>
    <property type="match status" value="1"/>
</dbReference>
<keyword evidence="1" id="KW-0489">Methyltransferase</keyword>
<name>A0A194ADL3_9BACT</name>
<comment type="caution">
    <text evidence="1">The sequence shown here is derived from an EMBL/GenBank/DDBJ whole genome shotgun (WGS) entry which is preliminary data.</text>
</comment>
<dbReference type="GO" id="GO:0008168">
    <property type="term" value="F:methyltransferase activity"/>
    <property type="evidence" value="ECO:0007669"/>
    <property type="project" value="UniProtKB-KW"/>
</dbReference>
<dbReference type="RefSeq" id="WP_069856897.1">
    <property type="nucleotide sequence ID" value="NZ_BDFE01000004.1"/>
</dbReference>
<proteinExistence type="predicted"/>
<dbReference type="CDD" id="cd02440">
    <property type="entry name" value="AdoMet_MTases"/>
    <property type="match status" value="1"/>
</dbReference>
<dbReference type="PANTHER" id="PTHR14614:SF163">
    <property type="entry name" value="METHYLTRANSFERASE SMALL DOMAIN-CONTAINING PROTEIN"/>
    <property type="match status" value="1"/>
</dbReference>
<dbReference type="EMBL" id="BDFE01000004">
    <property type="protein sequence ID" value="GAU07433.1"/>
    <property type="molecule type" value="Genomic_DNA"/>
</dbReference>
<organism evidence="1 2">
    <name type="scientific">Desulfoplanes formicivorans</name>
    <dbReference type="NCBI Taxonomy" id="1592317"/>
    <lineage>
        <taxon>Bacteria</taxon>
        <taxon>Pseudomonadati</taxon>
        <taxon>Thermodesulfobacteriota</taxon>
        <taxon>Desulfovibrionia</taxon>
        <taxon>Desulfovibrionales</taxon>
        <taxon>Desulfoplanaceae</taxon>
        <taxon>Desulfoplanes</taxon>
    </lineage>
</organism>
<dbReference type="GO" id="GO:0032259">
    <property type="term" value="P:methylation"/>
    <property type="evidence" value="ECO:0007669"/>
    <property type="project" value="UniProtKB-KW"/>
</dbReference>
<evidence type="ECO:0000313" key="2">
    <source>
        <dbReference type="Proteomes" id="UP000095200"/>
    </source>
</evidence>
<gene>
    <name evidence="1" type="ORF">DPF_0114</name>
</gene>
<keyword evidence="2" id="KW-1185">Reference proteome</keyword>
<dbReference type="AlphaFoldDB" id="A0A194ADL3"/>
<keyword evidence="1" id="KW-0808">Transferase</keyword>
<dbReference type="STRING" id="1592317.DPF_0114"/>
<dbReference type="InterPro" id="IPR029063">
    <property type="entry name" value="SAM-dependent_MTases_sf"/>
</dbReference>
<accession>A0A194ADL3</accession>
<evidence type="ECO:0000313" key="1">
    <source>
        <dbReference type="EMBL" id="GAU07433.1"/>
    </source>
</evidence>
<dbReference type="Proteomes" id="UP000095200">
    <property type="component" value="Unassembled WGS sequence"/>
</dbReference>
<reference evidence="2" key="1">
    <citation type="submission" date="2016-06" db="EMBL/GenBank/DDBJ databases">
        <title>Draft genome sequence of Desulfoplanes formicivorans strain Pf12B.</title>
        <authorList>
            <person name="Watanabe M."/>
            <person name="Kojima H."/>
            <person name="Fukui M."/>
        </authorList>
    </citation>
    <scope>NUCLEOTIDE SEQUENCE [LARGE SCALE GENOMIC DNA]</scope>
    <source>
        <strain evidence="2">Pf12B</strain>
    </source>
</reference>
<protein>
    <submittedName>
        <fullName evidence="1">Methyltransferase</fullName>
    </submittedName>
</protein>
<sequence>MATTSPLFADASLEDLLARARQRFSIVFKPVRIGEHTLEITHIENMTDYLDRLANQSRQGETIELPLWAKIWPASTILALSMTQIPATASKRILEIGAGLGIPGLVAAARGFTTVITDTNEDALLFTRINVLKNGLEKNATVQHLDILTQDTDQPFDAILGSEVFYLKDSAPQIVRFLRNSLVPGGMALFARDAARQNTRFLTQAAPFFEIGIKQVGYKQGEEEHPFKATLYRLTPKNEVNAQ</sequence>
<dbReference type="InterPro" id="IPR019410">
    <property type="entry name" value="Methyltransf_16"/>
</dbReference>
<dbReference type="SUPFAM" id="SSF53335">
    <property type="entry name" value="S-adenosyl-L-methionine-dependent methyltransferases"/>
    <property type="match status" value="1"/>
</dbReference>
<dbReference type="PANTHER" id="PTHR14614">
    <property type="entry name" value="HEPATOCELLULAR CARCINOMA-ASSOCIATED ANTIGEN"/>
    <property type="match status" value="1"/>
</dbReference>